<dbReference type="Gene3D" id="3.40.50.300">
    <property type="entry name" value="P-loop containing nucleotide triphosphate hydrolases"/>
    <property type="match status" value="1"/>
</dbReference>
<dbReference type="SUPFAM" id="SSF52540">
    <property type="entry name" value="P-loop containing nucleoside triphosphate hydrolases"/>
    <property type="match status" value="1"/>
</dbReference>
<organism evidence="6 7">
    <name type="scientific">Mesobacterium hydrothermale</name>
    <dbReference type="NCBI Taxonomy" id="3111907"/>
    <lineage>
        <taxon>Bacteria</taxon>
        <taxon>Pseudomonadati</taxon>
        <taxon>Pseudomonadota</taxon>
        <taxon>Alphaproteobacteria</taxon>
        <taxon>Rhodobacterales</taxon>
        <taxon>Roseobacteraceae</taxon>
        <taxon>Mesobacterium</taxon>
    </lineage>
</organism>
<name>A0ABU6HGY8_9RHOB</name>
<evidence type="ECO:0000256" key="4">
    <source>
        <dbReference type="ARBA" id="ARBA00022840"/>
    </source>
</evidence>
<dbReference type="PANTHER" id="PTHR42788">
    <property type="entry name" value="TAURINE IMPORT ATP-BINDING PROTEIN-RELATED"/>
    <property type="match status" value="1"/>
</dbReference>
<protein>
    <submittedName>
        <fullName evidence="6">ATP-binding cassette domain-containing protein</fullName>
    </submittedName>
</protein>
<dbReference type="Proteomes" id="UP001348149">
    <property type="component" value="Unassembled WGS sequence"/>
</dbReference>
<comment type="caution">
    <text evidence="6">The sequence shown here is derived from an EMBL/GenBank/DDBJ whole genome shotgun (WGS) entry which is preliminary data.</text>
</comment>
<reference evidence="6 7" key="1">
    <citation type="submission" date="2024-01" db="EMBL/GenBank/DDBJ databases">
        <title>Mesobacterium rodlantinim sp. nov., isolated from shallow sea hydrothermal systems off Kueishantao Island.</title>
        <authorList>
            <person name="Su Z."/>
            <person name="Tang K."/>
        </authorList>
    </citation>
    <scope>NUCLEOTIDE SEQUENCE [LARGE SCALE GENOMIC DNA]</scope>
    <source>
        <strain evidence="6 7">TK19101</strain>
    </source>
</reference>
<evidence type="ECO:0000256" key="3">
    <source>
        <dbReference type="ARBA" id="ARBA00022741"/>
    </source>
</evidence>
<keyword evidence="3" id="KW-0547">Nucleotide-binding</keyword>
<dbReference type="InterPro" id="IPR050166">
    <property type="entry name" value="ABC_transporter_ATP-bind"/>
</dbReference>
<sequence length="211" mass="22375">MIRVSLNRKGQGAVPVLGPMELLVPPGETAAILGPSGVGKSTLLRIVAGLDSAFDGTRQVPGRLGVVFQEPALLKWRSVVKNLTLMTGVSRAGALDLLAEVGLSGKAHLFPGQLSLGQQRRLSIARALAAEPQVLLLDEPFASLDPALVADMAMLIRRAVRGRGATCLLVTHSLNEAQMLADKSYRLIGQPARLVPLESRLEPLRRAVSGD</sequence>
<gene>
    <name evidence="6" type="ORF">VK792_10540</name>
</gene>
<comment type="similarity">
    <text evidence="1">Belongs to the ABC transporter superfamily.</text>
</comment>
<accession>A0ABU6HGY8</accession>
<dbReference type="InterPro" id="IPR003593">
    <property type="entry name" value="AAA+_ATPase"/>
</dbReference>
<keyword evidence="2" id="KW-0813">Transport</keyword>
<dbReference type="SMART" id="SM00382">
    <property type="entry name" value="AAA"/>
    <property type="match status" value="1"/>
</dbReference>
<evidence type="ECO:0000256" key="1">
    <source>
        <dbReference type="ARBA" id="ARBA00005417"/>
    </source>
</evidence>
<dbReference type="PANTHER" id="PTHR42788:SF19">
    <property type="entry name" value="ALIPHATIC SULFONATES IMPORT ATP-BINDING PROTEIN SSUB 2"/>
    <property type="match status" value="1"/>
</dbReference>
<dbReference type="RefSeq" id="WP_326297445.1">
    <property type="nucleotide sequence ID" value="NZ_JAYLLH010000012.1"/>
</dbReference>
<dbReference type="PROSITE" id="PS50893">
    <property type="entry name" value="ABC_TRANSPORTER_2"/>
    <property type="match status" value="1"/>
</dbReference>
<dbReference type="GO" id="GO:0005524">
    <property type="term" value="F:ATP binding"/>
    <property type="evidence" value="ECO:0007669"/>
    <property type="project" value="UniProtKB-KW"/>
</dbReference>
<dbReference type="Pfam" id="PF00005">
    <property type="entry name" value="ABC_tran"/>
    <property type="match status" value="1"/>
</dbReference>
<dbReference type="InterPro" id="IPR003439">
    <property type="entry name" value="ABC_transporter-like_ATP-bd"/>
</dbReference>
<evidence type="ECO:0000313" key="6">
    <source>
        <dbReference type="EMBL" id="MEC3861724.1"/>
    </source>
</evidence>
<dbReference type="PROSITE" id="PS00211">
    <property type="entry name" value="ABC_TRANSPORTER_1"/>
    <property type="match status" value="1"/>
</dbReference>
<evidence type="ECO:0000313" key="7">
    <source>
        <dbReference type="Proteomes" id="UP001348149"/>
    </source>
</evidence>
<proteinExistence type="inferred from homology"/>
<dbReference type="EMBL" id="JAYLLH010000012">
    <property type="protein sequence ID" value="MEC3861724.1"/>
    <property type="molecule type" value="Genomic_DNA"/>
</dbReference>
<keyword evidence="7" id="KW-1185">Reference proteome</keyword>
<dbReference type="InterPro" id="IPR017871">
    <property type="entry name" value="ABC_transporter-like_CS"/>
</dbReference>
<keyword evidence="4 6" id="KW-0067">ATP-binding</keyword>
<feature type="domain" description="ABC transporter" evidence="5">
    <location>
        <begin position="2"/>
        <end position="207"/>
    </location>
</feature>
<evidence type="ECO:0000256" key="2">
    <source>
        <dbReference type="ARBA" id="ARBA00022448"/>
    </source>
</evidence>
<dbReference type="InterPro" id="IPR027417">
    <property type="entry name" value="P-loop_NTPase"/>
</dbReference>
<evidence type="ECO:0000259" key="5">
    <source>
        <dbReference type="PROSITE" id="PS50893"/>
    </source>
</evidence>